<sequence>MTRRLNVWLLSVLLIIAIPYYWFLADAGAGIGSGEPRAKPLTIGALRKLADASDGQRPIELRVETVGLRMTSRNMLVAGGGLRQAPNIISAYELIVPGNGPIVIDAGISRSSAMTHEFDRYSGEAQARIETALSKASHVILLADKPTHNGGYPTGTHRVEQELPPSGDVPYTLAPGVVVIPASGVAPEANMVYVRLSDDREFLFTGDIAKLAVNWKELRLPARIATRGEIASFRRETLSWLMTINALHRDAPQMTIVAGHEPSKIPFSAGTFSD</sequence>
<reference evidence="1 2" key="1">
    <citation type="submission" date="2014-03" db="EMBL/GenBank/DDBJ databases">
        <title>Whole genome sequence of Novosphingobium resinovorum KF1.</title>
        <authorList>
            <person name="Gan H.M."/>
            <person name="Gan H.Y."/>
            <person name="Chew T.H."/>
            <person name="Savka M.A."/>
        </authorList>
    </citation>
    <scope>NUCLEOTIDE SEQUENCE [LARGE SCALE GENOMIC DNA]</scope>
    <source>
        <strain evidence="1 2">KF1</strain>
    </source>
</reference>
<evidence type="ECO:0000313" key="1">
    <source>
        <dbReference type="EMBL" id="EZP84647.1"/>
    </source>
</evidence>
<dbReference type="InterPro" id="IPR036866">
    <property type="entry name" value="RibonucZ/Hydroxyglut_hydro"/>
</dbReference>
<organism evidence="1 2">
    <name type="scientific">Novosphingobium resinovorum</name>
    <dbReference type="NCBI Taxonomy" id="158500"/>
    <lineage>
        <taxon>Bacteria</taxon>
        <taxon>Pseudomonadati</taxon>
        <taxon>Pseudomonadota</taxon>
        <taxon>Alphaproteobacteria</taxon>
        <taxon>Sphingomonadales</taxon>
        <taxon>Sphingomonadaceae</taxon>
        <taxon>Novosphingobium</taxon>
    </lineage>
</organism>
<dbReference type="EMBL" id="JFYZ01000001">
    <property type="protein sequence ID" value="EZP84647.1"/>
    <property type="molecule type" value="Genomic_DNA"/>
</dbReference>
<dbReference type="Gene3D" id="3.60.15.10">
    <property type="entry name" value="Ribonuclease Z/Hydroxyacylglutathione hydrolase-like"/>
    <property type="match status" value="1"/>
</dbReference>
<evidence type="ECO:0000313" key="2">
    <source>
        <dbReference type="Proteomes" id="UP000024329"/>
    </source>
</evidence>
<accession>A0A031K7Q2</accession>
<comment type="caution">
    <text evidence="1">The sequence shown here is derived from an EMBL/GenBank/DDBJ whole genome shotgun (WGS) entry which is preliminary data.</text>
</comment>
<protein>
    <submittedName>
        <fullName evidence="1">Beta-lactamase-like protein</fullName>
    </submittedName>
</protein>
<dbReference type="STRING" id="158500.BES08_02080"/>
<name>A0A031K7Q2_9SPHN</name>
<dbReference type="AlphaFoldDB" id="A0A031K7Q2"/>
<dbReference type="SUPFAM" id="SSF56281">
    <property type="entry name" value="Metallo-hydrolase/oxidoreductase"/>
    <property type="match status" value="1"/>
</dbReference>
<dbReference type="RefSeq" id="WP_008828832.1">
    <property type="nucleotide sequence ID" value="NZ_JFYZ01000001.1"/>
</dbReference>
<dbReference type="Proteomes" id="UP000024329">
    <property type="component" value="Unassembled WGS sequence"/>
</dbReference>
<proteinExistence type="predicted"/>
<dbReference type="PATRIC" id="fig|158500.4.peg.416"/>
<dbReference type="eggNOG" id="COG0491">
    <property type="taxonomic scope" value="Bacteria"/>
</dbReference>
<gene>
    <name evidence="1" type="ORF">BV97_00403</name>
</gene>